<feature type="domain" description="Response regulatory" evidence="3">
    <location>
        <begin position="5"/>
        <end position="121"/>
    </location>
</feature>
<dbReference type="STRING" id="1437059.A6A05_08415"/>
<evidence type="ECO:0000256" key="1">
    <source>
        <dbReference type="ARBA" id="ARBA00022553"/>
    </source>
</evidence>
<keyword evidence="1 2" id="KW-0597">Phosphoprotein</keyword>
<dbReference type="InterPro" id="IPR001789">
    <property type="entry name" value="Sig_transdc_resp-reg_receiver"/>
</dbReference>
<dbReference type="Pfam" id="PF00072">
    <property type="entry name" value="Response_reg"/>
    <property type="match status" value="1"/>
</dbReference>
<keyword evidence="5" id="KW-1185">Reference proteome</keyword>
<evidence type="ECO:0000259" key="3">
    <source>
        <dbReference type="PROSITE" id="PS50110"/>
    </source>
</evidence>
<dbReference type="OrthoDB" id="7569831at2"/>
<dbReference type="AlphaFoldDB" id="A0A178MXN2"/>
<accession>A0A178MXN2</accession>
<dbReference type="RefSeq" id="WP_068498340.1">
    <property type="nucleotide sequence ID" value="NZ_LWQU01000112.1"/>
</dbReference>
<sequence length="131" mass="13705">MSVPAVLIVDDNAVNLELYGELLDMTDYRAVLVARADQVVPTALAERPGLILLDLNLPGSSGQLVASDLKSCPELAPVPILALTAIRREGLADALERAGFAGLVSKPCGVETFLAAVQWGMAGAGEFRVFG</sequence>
<dbReference type="Gene3D" id="3.40.50.2300">
    <property type="match status" value="1"/>
</dbReference>
<protein>
    <recommendedName>
        <fullName evidence="3">Response regulatory domain-containing protein</fullName>
    </recommendedName>
</protein>
<evidence type="ECO:0000313" key="4">
    <source>
        <dbReference type="EMBL" id="OAN54379.1"/>
    </source>
</evidence>
<dbReference type="InterPro" id="IPR050595">
    <property type="entry name" value="Bact_response_regulator"/>
</dbReference>
<organism evidence="4 5">
    <name type="scientific">Magnetospirillum moscoviense</name>
    <dbReference type="NCBI Taxonomy" id="1437059"/>
    <lineage>
        <taxon>Bacteria</taxon>
        <taxon>Pseudomonadati</taxon>
        <taxon>Pseudomonadota</taxon>
        <taxon>Alphaproteobacteria</taxon>
        <taxon>Rhodospirillales</taxon>
        <taxon>Rhodospirillaceae</taxon>
        <taxon>Magnetospirillum</taxon>
    </lineage>
</organism>
<proteinExistence type="predicted"/>
<comment type="caution">
    <text evidence="4">The sequence shown here is derived from an EMBL/GenBank/DDBJ whole genome shotgun (WGS) entry which is preliminary data.</text>
</comment>
<dbReference type="PROSITE" id="PS50110">
    <property type="entry name" value="RESPONSE_REGULATORY"/>
    <property type="match status" value="1"/>
</dbReference>
<dbReference type="PANTHER" id="PTHR44591:SF20">
    <property type="entry name" value="PROTEIN PILH"/>
    <property type="match status" value="1"/>
</dbReference>
<feature type="modified residue" description="4-aspartylphosphate" evidence="2">
    <location>
        <position position="54"/>
    </location>
</feature>
<dbReference type="InterPro" id="IPR011006">
    <property type="entry name" value="CheY-like_superfamily"/>
</dbReference>
<dbReference type="Proteomes" id="UP000078543">
    <property type="component" value="Unassembled WGS sequence"/>
</dbReference>
<dbReference type="EMBL" id="LWQU01000112">
    <property type="protein sequence ID" value="OAN54379.1"/>
    <property type="molecule type" value="Genomic_DNA"/>
</dbReference>
<dbReference type="GO" id="GO:0000160">
    <property type="term" value="P:phosphorelay signal transduction system"/>
    <property type="evidence" value="ECO:0007669"/>
    <property type="project" value="InterPro"/>
</dbReference>
<gene>
    <name evidence="4" type="ORF">A6A05_08415</name>
</gene>
<dbReference type="SMART" id="SM00448">
    <property type="entry name" value="REC"/>
    <property type="match status" value="1"/>
</dbReference>
<dbReference type="SUPFAM" id="SSF52172">
    <property type="entry name" value="CheY-like"/>
    <property type="match status" value="1"/>
</dbReference>
<evidence type="ECO:0000256" key="2">
    <source>
        <dbReference type="PROSITE-ProRule" id="PRU00169"/>
    </source>
</evidence>
<dbReference type="PANTHER" id="PTHR44591">
    <property type="entry name" value="STRESS RESPONSE REGULATOR PROTEIN 1"/>
    <property type="match status" value="1"/>
</dbReference>
<reference evidence="4 5" key="1">
    <citation type="submission" date="2016-04" db="EMBL/GenBank/DDBJ databases">
        <title>Draft genome sequence of freshwater magnetotactic bacteria Magnetospirillum marisnigri SP-1 and Magnetospirillum moscoviense BB-1.</title>
        <authorList>
            <person name="Koziaeva V."/>
            <person name="Dziuba M.V."/>
            <person name="Ivanov T.M."/>
            <person name="Kuznetsov B."/>
            <person name="Grouzdev D.S."/>
        </authorList>
    </citation>
    <scope>NUCLEOTIDE SEQUENCE [LARGE SCALE GENOMIC DNA]</scope>
    <source>
        <strain evidence="4 5">BB-1</strain>
    </source>
</reference>
<evidence type="ECO:0000313" key="5">
    <source>
        <dbReference type="Proteomes" id="UP000078543"/>
    </source>
</evidence>
<name>A0A178MXN2_9PROT</name>